<feature type="transmembrane region" description="Helical" evidence="2">
    <location>
        <begin position="73"/>
        <end position="90"/>
    </location>
</feature>
<keyword evidence="4" id="KW-1185">Reference proteome</keyword>
<keyword evidence="2" id="KW-0812">Transmembrane</keyword>
<name>A0ABT1GAU7_9GAMM</name>
<reference evidence="3 4" key="1">
    <citation type="submission" date="2022-03" db="EMBL/GenBank/DDBJ databases">
        <title>Genomic Encyclopedia of Type Strains, Phase III (KMG-III): the genomes of soil and plant-associated and newly described type strains.</title>
        <authorList>
            <person name="Whitman W."/>
        </authorList>
    </citation>
    <scope>NUCLEOTIDE SEQUENCE [LARGE SCALE GENOMIC DNA]</scope>
    <source>
        <strain evidence="3 4">BSker1</strain>
    </source>
</reference>
<dbReference type="Proteomes" id="UP001523550">
    <property type="component" value="Unassembled WGS sequence"/>
</dbReference>
<evidence type="ECO:0000256" key="2">
    <source>
        <dbReference type="SAM" id="Phobius"/>
    </source>
</evidence>
<evidence type="ECO:0000313" key="3">
    <source>
        <dbReference type="EMBL" id="MCP1728443.1"/>
    </source>
</evidence>
<keyword evidence="2" id="KW-1133">Transmembrane helix</keyword>
<evidence type="ECO:0000313" key="4">
    <source>
        <dbReference type="Proteomes" id="UP001523550"/>
    </source>
</evidence>
<feature type="transmembrane region" description="Helical" evidence="2">
    <location>
        <begin position="36"/>
        <end position="61"/>
    </location>
</feature>
<evidence type="ECO:0000256" key="1">
    <source>
        <dbReference type="SAM" id="MobiDB-lite"/>
    </source>
</evidence>
<dbReference type="EMBL" id="JALJYF010000002">
    <property type="protein sequence ID" value="MCP1728443.1"/>
    <property type="molecule type" value="Genomic_DNA"/>
</dbReference>
<comment type="caution">
    <text evidence="3">The sequence shown here is derived from an EMBL/GenBank/DDBJ whole genome shotgun (WGS) entry which is preliminary data.</text>
</comment>
<protein>
    <submittedName>
        <fullName evidence="3">Uncharacterized protein</fullName>
    </submittedName>
</protein>
<accession>A0ABT1GAU7</accession>
<feature type="region of interest" description="Disordered" evidence="1">
    <location>
        <begin position="99"/>
        <end position="122"/>
    </location>
</feature>
<sequence>MKRNKKRKLSQVVVLFFASMAVWFLIGPDYNQAAPVYLASVFGATLGFVITGLVIVTLPAAVSRYKNGFWPDWHIWAAVPIIVIHMYLAYTGHTYEEKEDQHKAQHSNEAQETSEGDWEIVETRPLTAEERETLGERYQPGPEELGEDPIAAYQKMLEAELDAREAAQARAKHRTWHGYLWEGGKSVPRGIGVFLGATLCFSQDQLDTMFGHMGYDIERSVTEGPLHKLGQNVTDISQRVWPLGGNYADVRLVQIIGVILGGTFVLFIWWCYKRFKTSKTRRQSAL</sequence>
<gene>
    <name evidence="3" type="ORF">J2T60_002443</name>
</gene>
<keyword evidence="2" id="KW-0472">Membrane</keyword>
<feature type="transmembrane region" description="Helical" evidence="2">
    <location>
        <begin position="12"/>
        <end position="30"/>
    </location>
</feature>
<dbReference type="RefSeq" id="WP_253450597.1">
    <property type="nucleotide sequence ID" value="NZ_JALJYF010000002.1"/>
</dbReference>
<proteinExistence type="predicted"/>
<organism evidence="3 4">
    <name type="scientific">Natronospira proteinivora</name>
    <dbReference type="NCBI Taxonomy" id="1807133"/>
    <lineage>
        <taxon>Bacteria</taxon>
        <taxon>Pseudomonadati</taxon>
        <taxon>Pseudomonadota</taxon>
        <taxon>Gammaproteobacteria</taxon>
        <taxon>Natronospirales</taxon>
        <taxon>Natronospiraceae</taxon>
        <taxon>Natronospira</taxon>
    </lineage>
</organism>
<feature type="transmembrane region" description="Helical" evidence="2">
    <location>
        <begin position="252"/>
        <end position="272"/>
    </location>
</feature>